<dbReference type="EMBL" id="NPEX01000033">
    <property type="protein sequence ID" value="RAI44811.1"/>
    <property type="molecule type" value="Genomic_DNA"/>
</dbReference>
<comment type="caution">
    <text evidence="3">The sequence shown here is derived from an EMBL/GenBank/DDBJ whole genome shotgun (WGS) entry which is preliminary data.</text>
</comment>
<evidence type="ECO:0000313" key="3">
    <source>
        <dbReference type="EMBL" id="RAI44811.1"/>
    </source>
</evidence>
<dbReference type="Proteomes" id="UP000249130">
    <property type="component" value="Unassembled WGS sequence"/>
</dbReference>
<keyword evidence="1" id="KW-0732">Signal</keyword>
<dbReference type="Pfam" id="PF13115">
    <property type="entry name" value="YtkA"/>
    <property type="match status" value="1"/>
</dbReference>
<feature type="chain" id="PRO_5016279088" evidence="1">
    <location>
        <begin position="25"/>
        <end position="131"/>
    </location>
</feature>
<proteinExistence type="predicted"/>
<evidence type="ECO:0000259" key="2">
    <source>
        <dbReference type="Pfam" id="PF13115"/>
    </source>
</evidence>
<dbReference type="InterPro" id="IPR032693">
    <property type="entry name" value="YtkA-like_dom"/>
</dbReference>
<protein>
    <submittedName>
        <fullName evidence="3">Heavy metal RND transporter</fullName>
    </submittedName>
</protein>
<name>A0A327L2U5_9BRAD</name>
<dbReference type="OrthoDB" id="7644867at2"/>
<gene>
    <name evidence="3" type="ORF">CH341_07245</name>
</gene>
<evidence type="ECO:0000313" key="4">
    <source>
        <dbReference type="Proteomes" id="UP000249130"/>
    </source>
</evidence>
<feature type="signal peptide" evidence="1">
    <location>
        <begin position="1"/>
        <end position="24"/>
    </location>
</feature>
<dbReference type="RefSeq" id="WP_111418366.1">
    <property type="nucleotide sequence ID" value="NZ_NPEX01000033.1"/>
</dbReference>
<keyword evidence="4" id="KW-1185">Reference proteome</keyword>
<reference evidence="3 4" key="1">
    <citation type="submission" date="2017-07" db="EMBL/GenBank/DDBJ databases">
        <title>Draft Genome Sequences of Select Purple Nonsulfur Bacteria.</title>
        <authorList>
            <person name="Lasarre B."/>
            <person name="Mckinlay J.B."/>
        </authorList>
    </citation>
    <scope>NUCLEOTIDE SEQUENCE [LARGE SCALE GENOMIC DNA]</scope>
    <source>
        <strain evidence="3 4">DSM 5909</strain>
    </source>
</reference>
<evidence type="ECO:0000256" key="1">
    <source>
        <dbReference type="SAM" id="SignalP"/>
    </source>
</evidence>
<dbReference type="AlphaFoldDB" id="A0A327L2U5"/>
<organism evidence="3 4">
    <name type="scientific">Rhodoplanes roseus</name>
    <dbReference type="NCBI Taxonomy" id="29409"/>
    <lineage>
        <taxon>Bacteria</taxon>
        <taxon>Pseudomonadati</taxon>
        <taxon>Pseudomonadota</taxon>
        <taxon>Alphaproteobacteria</taxon>
        <taxon>Hyphomicrobiales</taxon>
        <taxon>Nitrobacteraceae</taxon>
        <taxon>Rhodoplanes</taxon>
    </lineage>
</organism>
<sequence>MKLGIWSAGPLLALALVASTAAKAGGNDYAFEAVTPEMKKGDDVIVAVRLVHKPTGNPVPDAVIFRTRIDMGPDGMADMTSPVAPVPAEQPGTYAFKTDLPMAGRYQFSLAAKVQGEQDTVQGKVILKANK</sequence>
<accession>A0A327L2U5</accession>
<feature type="domain" description="YtkA-like" evidence="2">
    <location>
        <begin position="24"/>
        <end position="110"/>
    </location>
</feature>